<organism evidence="6 7">
    <name type="scientific">Hibiscus sabdariffa</name>
    <name type="common">roselle</name>
    <dbReference type="NCBI Taxonomy" id="183260"/>
    <lineage>
        <taxon>Eukaryota</taxon>
        <taxon>Viridiplantae</taxon>
        <taxon>Streptophyta</taxon>
        <taxon>Embryophyta</taxon>
        <taxon>Tracheophyta</taxon>
        <taxon>Spermatophyta</taxon>
        <taxon>Magnoliopsida</taxon>
        <taxon>eudicotyledons</taxon>
        <taxon>Gunneridae</taxon>
        <taxon>Pentapetalae</taxon>
        <taxon>rosids</taxon>
        <taxon>malvids</taxon>
        <taxon>Malvales</taxon>
        <taxon>Malvaceae</taxon>
        <taxon>Malvoideae</taxon>
        <taxon>Hibiscus</taxon>
    </lineage>
</organism>
<keyword evidence="4" id="KW-0676">Redox-active center</keyword>
<evidence type="ECO:0000256" key="1">
    <source>
        <dbReference type="ARBA" id="ARBA00004496"/>
    </source>
</evidence>
<dbReference type="InterPro" id="IPR036249">
    <property type="entry name" value="Thioredoxin-like_sf"/>
</dbReference>
<dbReference type="Proteomes" id="UP001396334">
    <property type="component" value="Unassembled WGS sequence"/>
</dbReference>
<dbReference type="Pfam" id="PF00462">
    <property type="entry name" value="Glutaredoxin"/>
    <property type="match status" value="1"/>
</dbReference>
<evidence type="ECO:0000313" key="6">
    <source>
        <dbReference type="EMBL" id="KAK8481858.1"/>
    </source>
</evidence>
<accession>A0ABR1ZMU0</accession>
<dbReference type="PROSITE" id="PS51354">
    <property type="entry name" value="GLUTAREDOXIN_2"/>
    <property type="match status" value="1"/>
</dbReference>
<sequence>MQEAIPYKSYTSATVSRLSSFRNVTEGVNGDGGVVISGTGKGVTKLVSENLVIVFCKLSCCICHVVKRLLLELGVNPTVCEVEKEKEAGVRNELSRINSDGREGSIKQLPVIFVGGKLFGGLDKVISTHISGELVPILRGVGAL</sequence>
<name>A0ABR1ZMU0_9ROSI</name>
<evidence type="ECO:0000313" key="7">
    <source>
        <dbReference type="Proteomes" id="UP001396334"/>
    </source>
</evidence>
<dbReference type="PANTHER" id="PTHR10168">
    <property type="entry name" value="GLUTAREDOXIN"/>
    <property type="match status" value="1"/>
</dbReference>
<evidence type="ECO:0000256" key="2">
    <source>
        <dbReference type="ARBA" id="ARBA00007568"/>
    </source>
</evidence>
<comment type="caution">
    <text evidence="6">The sequence shown here is derived from an EMBL/GenBank/DDBJ whole genome shotgun (WGS) entry which is preliminary data.</text>
</comment>
<comment type="similarity">
    <text evidence="2">Belongs to the glutaredoxin family. CC-type subfamily.</text>
</comment>
<comment type="subcellular location">
    <subcellularLocation>
        <location evidence="1">Cytoplasm</location>
    </subcellularLocation>
</comment>
<dbReference type="EMBL" id="JBBPBN010000844">
    <property type="protein sequence ID" value="KAK8481858.1"/>
    <property type="molecule type" value="Genomic_DNA"/>
</dbReference>
<gene>
    <name evidence="6" type="ORF">V6N11_000037</name>
</gene>
<evidence type="ECO:0000256" key="3">
    <source>
        <dbReference type="ARBA" id="ARBA00022490"/>
    </source>
</evidence>
<dbReference type="NCBIfam" id="TIGR02189">
    <property type="entry name" value="GlrX-like_plant"/>
    <property type="match status" value="1"/>
</dbReference>
<dbReference type="InterPro" id="IPR002109">
    <property type="entry name" value="Glutaredoxin"/>
</dbReference>
<feature type="domain" description="Glutaredoxin" evidence="5">
    <location>
        <begin position="52"/>
        <end position="118"/>
    </location>
</feature>
<protein>
    <recommendedName>
        <fullName evidence="5">Glutaredoxin domain-containing protein</fullName>
    </recommendedName>
</protein>
<reference evidence="6 7" key="1">
    <citation type="journal article" date="2024" name="G3 (Bethesda)">
        <title>Genome assembly of Hibiscus sabdariffa L. provides insights into metabolisms of medicinal natural products.</title>
        <authorList>
            <person name="Kim T."/>
        </authorList>
    </citation>
    <scope>NUCLEOTIDE SEQUENCE [LARGE SCALE GENOMIC DNA]</scope>
    <source>
        <strain evidence="6">TK-2024</strain>
        <tissue evidence="6">Old leaves</tissue>
    </source>
</reference>
<dbReference type="Gene3D" id="3.40.30.10">
    <property type="entry name" value="Glutaredoxin"/>
    <property type="match status" value="1"/>
</dbReference>
<keyword evidence="3" id="KW-0963">Cytoplasm</keyword>
<evidence type="ECO:0000259" key="5">
    <source>
        <dbReference type="Pfam" id="PF00462"/>
    </source>
</evidence>
<evidence type="ECO:0000256" key="4">
    <source>
        <dbReference type="ARBA" id="ARBA00023284"/>
    </source>
</evidence>
<dbReference type="InterPro" id="IPR011905">
    <property type="entry name" value="GlrX-like_pln_2"/>
</dbReference>
<dbReference type="SUPFAM" id="SSF52833">
    <property type="entry name" value="Thioredoxin-like"/>
    <property type="match status" value="1"/>
</dbReference>
<proteinExistence type="inferred from homology"/>
<keyword evidence="7" id="KW-1185">Reference proteome</keyword>